<feature type="domain" description="N-acetyltransferase" evidence="1">
    <location>
        <begin position="1"/>
        <end position="155"/>
    </location>
</feature>
<reference evidence="2" key="2">
    <citation type="submission" date="2021-04" db="EMBL/GenBank/DDBJ databases">
        <authorList>
            <person name="Gilroy R."/>
        </authorList>
    </citation>
    <scope>NUCLEOTIDE SEQUENCE</scope>
    <source>
        <strain evidence="2">CHK191-13928</strain>
    </source>
</reference>
<dbReference type="InterPro" id="IPR016181">
    <property type="entry name" value="Acyl_CoA_acyltransferase"/>
</dbReference>
<dbReference type="InterPro" id="IPR052742">
    <property type="entry name" value="Mito_N-acetyltransferase"/>
</dbReference>
<protein>
    <submittedName>
        <fullName evidence="2">GNAT family N-acetyltransferase</fullName>
        <ecNumber evidence="2">2.3.1.-</ecNumber>
    </submittedName>
</protein>
<dbReference type="CDD" id="cd04301">
    <property type="entry name" value="NAT_SF"/>
    <property type="match status" value="1"/>
</dbReference>
<keyword evidence="2" id="KW-0808">Transferase</keyword>
<dbReference type="PANTHER" id="PTHR43138:SF1">
    <property type="entry name" value="N-ACETYLTRANSFERASE ACA1"/>
    <property type="match status" value="1"/>
</dbReference>
<dbReference type="PANTHER" id="PTHR43138">
    <property type="entry name" value="ACETYLTRANSFERASE, GNAT FAMILY"/>
    <property type="match status" value="1"/>
</dbReference>
<dbReference type="AlphaFoldDB" id="A0A9D1WWW9"/>
<dbReference type="InterPro" id="IPR000182">
    <property type="entry name" value="GNAT_dom"/>
</dbReference>
<organism evidence="2 3">
    <name type="scientific">Candidatus Anaerostipes excrementavium</name>
    <dbReference type="NCBI Taxonomy" id="2838463"/>
    <lineage>
        <taxon>Bacteria</taxon>
        <taxon>Bacillati</taxon>
        <taxon>Bacillota</taxon>
        <taxon>Clostridia</taxon>
        <taxon>Lachnospirales</taxon>
        <taxon>Lachnospiraceae</taxon>
        <taxon>Anaerostipes</taxon>
    </lineage>
</organism>
<dbReference type="Pfam" id="PF00583">
    <property type="entry name" value="Acetyltransf_1"/>
    <property type="match status" value="1"/>
</dbReference>
<sequence length="165" mass="18453">MEIREFRENDLKEMTEIWNEVVAAGKAFPQEQGLGEDEAKDFFANQTFTGVAEENGKVFGLYILHPNNIGRCGHLSNASYAVRKDSRGRQIGESLVRHSIQTAGKLGFRVLQFNAVAASNHAAIHLYEKIGFQKLGVIPGGFRTETGYEDIILYYILLDKKNEAS</sequence>
<name>A0A9D1WWW9_9FIRM</name>
<evidence type="ECO:0000259" key="1">
    <source>
        <dbReference type="PROSITE" id="PS51186"/>
    </source>
</evidence>
<dbReference type="PROSITE" id="PS51186">
    <property type="entry name" value="GNAT"/>
    <property type="match status" value="1"/>
</dbReference>
<comment type="caution">
    <text evidence="2">The sequence shown here is derived from an EMBL/GenBank/DDBJ whole genome shotgun (WGS) entry which is preliminary data.</text>
</comment>
<dbReference type="Proteomes" id="UP000886721">
    <property type="component" value="Unassembled WGS sequence"/>
</dbReference>
<evidence type="ECO:0000313" key="3">
    <source>
        <dbReference type="Proteomes" id="UP000886721"/>
    </source>
</evidence>
<gene>
    <name evidence="2" type="ORF">H9735_11130</name>
</gene>
<dbReference type="EMBL" id="DXEM01000033">
    <property type="protein sequence ID" value="HIX68658.1"/>
    <property type="molecule type" value="Genomic_DNA"/>
</dbReference>
<keyword evidence="2" id="KW-0012">Acyltransferase</keyword>
<dbReference type="Gene3D" id="3.40.630.30">
    <property type="match status" value="1"/>
</dbReference>
<dbReference type="GO" id="GO:0016747">
    <property type="term" value="F:acyltransferase activity, transferring groups other than amino-acyl groups"/>
    <property type="evidence" value="ECO:0007669"/>
    <property type="project" value="InterPro"/>
</dbReference>
<accession>A0A9D1WWW9</accession>
<proteinExistence type="predicted"/>
<dbReference type="SUPFAM" id="SSF55729">
    <property type="entry name" value="Acyl-CoA N-acyltransferases (Nat)"/>
    <property type="match status" value="1"/>
</dbReference>
<dbReference type="EC" id="2.3.1.-" evidence="2"/>
<evidence type="ECO:0000313" key="2">
    <source>
        <dbReference type="EMBL" id="HIX68658.1"/>
    </source>
</evidence>
<reference evidence="2" key="1">
    <citation type="journal article" date="2021" name="PeerJ">
        <title>Extensive microbial diversity within the chicken gut microbiome revealed by metagenomics and culture.</title>
        <authorList>
            <person name="Gilroy R."/>
            <person name="Ravi A."/>
            <person name="Getino M."/>
            <person name="Pursley I."/>
            <person name="Horton D.L."/>
            <person name="Alikhan N.F."/>
            <person name="Baker D."/>
            <person name="Gharbi K."/>
            <person name="Hall N."/>
            <person name="Watson M."/>
            <person name="Adriaenssens E.M."/>
            <person name="Foster-Nyarko E."/>
            <person name="Jarju S."/>
            <person name="Secka A."/>
            <person name="Antonio M."/>
            <person name="Oren A."/>
            <person name="Chaudhuri R.R."/>
            <person name="La Ragione R."/>
            <person name="Hildebrand F."/>
            <person name="Pallen M.J."/>
        </authorList>
    </citation>
    <scope>NUCLEOTIDE SEQUENCE</scope>
    <source>
        <strain evidence="2">CHK191-13928</strain>
    </source>
</reference>